<dbReference type="InterPro" id="IPR039383">
    <property type="entry name" value="FHIT"/>
</dbReference>
<feature type="binding site" evidence="6">
    <location>
        <position position="7"/>
    </location>
    <ligand>
        <name>substrate</name>
    </ligand>
</feature>
<dbReference type="PANTHER" id="PTHR46243:SF1">
    <property type="entry name" value="BIS(5'-ADENOSYL)-TRIPHOSPHATASE"/>
    <property type="match status" value="1"/>
</dbReference>
<keyword evidence="11" id="KW-1185">Reference proteome</keyword>
<dbReference type="PROSITE" id="PS51084">
    <property type="entry name" value="HIT_2"/>
    <property type="match status" value="1"/>
</dbReference>
<evidence type="ECO:0000256" key="6">
    <source>
        <dbReference type="PIRSR" id="PIRSR639383-2"/>
    </source>
</evidence>
<evidence type="ECO:0000313" key="10">
    <source>
        <dbReference type="EMBL" id="VDK36946.1"/>
    </source>
</evidence>
<dbReference type="Pfam" id="PF01230">
    <property type="entry name" value="HIT"/>
    <property type="match status" value="1"/>
</dbReference>
<sequence length="151" mass="17081">MYDFGEHSIASEFVFYRTAYSFCFVNRCPVLVGHVLVCPIRKVTRLTELSNLETSDLFITAKRIQAMLEAHYGTTSSTVCVQDGPESGQTVSHVHIHILPRRKGDFGGNADNVYHELAEHDKPGSEKKFRDKKEMQEEAEVYRSILAKANS</sequence>
<protein>
    <recommendedName>
        <fullName evidence="1">bis(5'-adenosyl)-triphosphatase</fullName>
        <ecNumber evidence="1">3.6.1.29</ecNumber>
    </recommendedName>
</protein>
<evidence type="ECO:0000256" key="2">
    <source>
        <dbReference type="ARBA" id="ARBA00022741"/>
    </source>
</evidence>
<feature type="active site" description="Tele-AMP-histidine intermediate" evidence="5">
    <location>
        <position position="95"/>
    </location>
</feature>
<dbReference type="PANTHER" id="PTHR46243">
    <property type="entry name" value="BIS(5'-ADENOSYL)-TRIPHOSPHATASE"/>
    <property type="match status" value="1"/>
</dbReference>
<organism evidence="12">
    <name type="scientific">Gongylonema pulchrum</name>
    <dbReference type="NCBI Taxonomy" id="637853"/>
    <lineage>
        <taxon>Eukaryota</taxon>
        <taxon>Metazoa</taxon>
        <taxon>Ecdysozoa</taxon>
        <taxon>Nematoda</taxon>
        <taxon>Chromadorea</taxon>
        <taxon>Rhabditida</taxon>
        <taxon>Spirurina</taxon>
        <taxon>Spiruromorpha</taxon>
        <taxon>Spiruroidea</taxon>
        <taxon>Gongylonematidae</taxon>
        <taxon>Gongylonema</taxon>
    </lineage>
</organism>
<evidence type="ECO:0000313" key="12">
    <source>
        <dbReference type="WBParaSite" id="GPUH_0000291901-mRNA-1"/>
    </source>
</evidence>
<dbReference type="OrthoDB" id="680339at2759"/>
<feature type="short sequence motif" description="Histidine triad motif" evidence="8">
    <location>
        <begin position="93"/>
        <end position="97"/>
    </location>
</feature>
<dbReference type="FunFam" id="3.30.428.10:FF:000011">
    <property type="entry name" value="Fragile histidine triad"/>
    <property type="match status" value="1"/>
</dbReference>
<feature type="binding site" evidence="6">
    <location>
        <position position="26"/>
    </location>
    <ligand>
        <name>substrate</name>
    </ligand>
</feature>
<proteinExistence type="predicted"/>
<evidence type="ECO:0000256" key="8">
    <source>
        <dbReference type="PROSITE-ProRule" id="PRU00464"/>
    </source>
</evidence>
<evidence type="ECO:0000256" key="3">
    <source>
        <dbReference type="ARBA" id="ARBA00022801"/>
    </source>
</evidence>
<dbReference type="InterPro" id="IPR011146">
    <property type="entry name" value="HIT-like"/>
</dbReference>
<dbReference type="EMBL" id="UYRT01004658">
    <property type="protein sequence ID" value="VDK36946.1"/>
    <property type="molecule type" value="Genomic_DNA"/>
</dbReference>
<dbReference type="Proteomes" id="UP000271098">
    <property type="component" value="Unassembled WGS sequence"/>
</dbReference>
<dbReference type="InterPro" id="IPR051884">
    <property type="entry name" value="Bis(5'-adenosyl)-TPase_reg"/>
</dbReference>
<dbReference type="GO" id="GO:0047710">
    <property type="term" value="F:bis(5'-adenosyl)-triphosphatase activity"/>
    <property type="evidence" value="ECO:0007669"/>
    <property type="project" value="UniProtKB-EC"/>
</dbReference>
<dbReference type="CDD" id="cd01275">
    <property type="entry name" value="FHIT"/>
    <property type="match status" value="1"/>
</dbReference>
<evidence type="ECO:0000259" key="9">
    <source>
        <dbReference type="PROSITE" id="PS51084"/>
    </source>
</evidence>
<keyword evidence="3" id="KW-0378">Hydrolase</keyword>
<evidence type="ECO:0000313" key="11">
    <source>
        <dbReference type="Proteomes" id="UP000271098"/>
    </source>
</evidence>
<dbReference type="WBParaSite" id="GPUH_0000291901-mRNA-1">
    <property type="protein sequence ID" value="GPUH_0000291901-mRNA-1"/>
    <property type="gene ID" value="GPUH_0000291901"/>
</dbReference>
<feature type="binding site" evidence="6">
    <location>
        <begin position="88"/>
        <end position="91"/>
    </location>
    <ligand>
        <name>substrate</name>
    </ligand>
</feature>
<dbReference type="InterPro" id="IPR036265">
    <property type="entry name" value="HIT-like_sf"/>
</dbReference>
<dbReference type="Gene3D" id="3.30.428.10">
    <property type="entry name" value="HIT-like"/>
    <property type="match status" value="1"/>
</dbReference>
<dbReference type="PROSITE" id="PS00892">
    <property type="entry name" value="HIT_1"/>
    <property type="match status" value="1"/>
</dbReference>
<reference evidence="12" key="1">
    <citation type="submission" date="2016-06" db="UniProtKB">
        <authorList>
            <consortium name="WormBaseParasite"/>
        </authorList>
    </citation>
    <scope>IDENTIFICATION</scope>
</reference>
<reference evidence="10 11" key="2">
    <citation type="submission" date="2018-11" db="EMBL/GenBank/DDBJ databases">
        <authorList>
            <consortium name="Pathogen Informatics"/>
        </authorList>
    </citation>
    <scope>NUCLEOTIDE SEQUENCE [LARGE SCALE GENOMIC DNA]</scope>
</reference>
<feature type="domain" description="HIT" evidence="9">
    <location>
        <begin position="1"/>
        <end position="108"/>
    </location>
</feature>
<evidence type="ECO:0000256" key="1">
    <source>
        <dbReference type="ARBA" id="ARBA00012377"/>
    </source>
</evidence>
<feature type="binding site" evidence="6">
    <location>
        <position position="82"/>
    </location>
    <ligand>
        <name>substrate</name>
    </ligand>
</feature>
<comment type="catalytic activity">
    <reaction evidence="4">
        <text>P(1),P(3)-bis(5'-adenosyl) triphosphate + H2O = AMP + ADP + 2 H(+)</text>
        <dbReference type="Rhea" id="RHEA:13893"/>
        <dbReference type="ChEBI" id="CHEBI:15377"/>
        <dbReference type="ChEBI" id="CHEBI:15378"/>
        <dbReference type="ChEBI" id="CHEBI:58529"/>
        <dbReference type="ChEBI" id="CHEBI:456215"/>
        <dbReference type="ChEBI" id="CHEBI:456216"/>
        <dbReference type="EC" id="3.6.1.29"/>
    </reaction>
</comment>
<gene>
    <name evidence="10" type="ORF">GPUH_LOCUS2913</name>
</gene>
<keyword evidence="2" id="KW-0547">Nucleotide-binding</keyword>
<evidence type="ECO:0000256" key="7">
    <source>
        <dbReference type="PIRSR" id="PIRSR639383-3"/>
    </source>
</evidence>
<dbReference type="EC" id="3.6.1.29" evidence="1"/>
<feature type="binding site" evidence="6">
    <location>
        <position position="97"/>
    </location>
    <ligand>
        <name>substrate</name>
    </ligand>
</feature>
<accession>A0A183D2H3</accession>
<evidence type="ECO:0000256" key="5">
    <source>
        <dbReference type="PIRSR" id="PIRSR639383-1"/>
    </source>
</evidence>
<dbReference type="AlphaFoldDB" id="A0A183D2H3"/>
<dbReference type="SUPFAM" id="SSF54197">
    <property type="entry name" value="HIT-like"/>
    <property type="match status" value="1"/>
</dbReference>
<name>A0A183D2H3_9BILA</name>
<evidence type="ECO:0000256" key="4">
    <source>
        <dbReference type="ARBA" id="ARBA00047780"/>
    </source>
</evidence>
<dbReference type="InterPro" id="IPR019808">
    <property type="entry name" value="Histidine_triad_CS"/>
</dbReference>
<dbReference type="GO" id="GO:0000166">
    <property type="term" value="F:nucleotide binding"/>
    <property type="evidence" value="ECO:0007669"/>
    <property type="project" value="UniProtKB-KW"/>
</dbReference>
<feature type="site" description="Important for induction of apoptosis" evidence="7">
    <location>
        <position position="114"/>
    </location>
</feature>